<accession>A0A2W2GQG0</accession>
<dbReference type="GO" id="GO:0032259">
    <property type="term" value="P:methylation"/>
    <property type="evidence" value="ECO:0007669"/>
    <property type="project" value="UniProtKB-KW"/>
</dbReference>
<dbReference type="EMBL" id="POUA01000156">
    <property type="protein sequence ID" value="PZG42315.1"/>
    <property type="molecule type" value="Genomic_DNA"/>
</dbReference>
<dbReference type="InterPro" id="IPR029063">
    <property type="entry name" value="SAM-dependent_MTases_sf"/>
</dbReference>
<feature type="domain" description="DOT1" evidence="4">
    <location>
        <begin position="79"/>
        <end position="142"/>
    </location>
</feature>
<evidence type="ECO:0000256" key="3">
    <source>
        <dbReference type="ARBA" id="ARBA00022691"/>
    </source>
</evidence>
<organism evidence="5 6">
    <name type="scientific">Spongiactinospora gelatinilytica</name>
    <dbReference type="NCBI Taxonomy" id="2666298"/>
    <lineage>
        <taxon>Bacteria</taxon>
        <taxon>Bacillati</taxon>
        <taxon>Actinomycetota</taxon>
        <taxon>Actinomycetes</taxon>
        <taxon>Streptosporangiales</taxon>
        <taxon>Streptosporangiaceae</taxon>
        <taxon>Spongiactinospora</taxon>
    </lineage>
</organism>
<dbReference type="InterPro" id="IPR026170">
    <property type="entry name" value="FAM173A/B"/>
</dbReference>
<proteinExistence type="predicted"/>
<evidence type="ECO:0000256" key="2">
    <source>
        <dbReference type="ARBA" id="ARBA00022679"/>
    </source>
</evidence>
<evidence type="ECO:0000259" key="4">
    <source>
        <dbReference type="Pfam" id="PF08123"/>
    </source>
</evidence>
<keyword evidence="3" id="KW-0949">S-adenosyl-L-methionine</keyword>
<evidence type="ECO:0000313" key="5">
    <source>
        <dbReference type="EMBL" id="PZG42315.1"/>
    </source>
</evidence>
<keyword evidence="1" id="KW-0489">Methyltransferase</keyword>
<dbReference type="GO" id="GO:0031151">
    <property type="term" value="F:histone H3K79 methyltransferase activity"/>
    <property type="evidence" value="ECO:0007669"/>
    <property type="project" value="InterPro"/>
</dbReference>
<sequence length="241" mass="27297">MTVLLEAVAVVDMAAECAGTESVGLLAARRSWSWLRRTAAKLLFEWRYGVHTSEFVHLEELGLAHRDRAYYSPANWMTLRRTLARREVGPDDVFLDLGSGMGRMVLEAAAGYRFKTVIGVELSRHLNEIARANLKSTRVRLRCGDVRLVTSDALDYAIPDDVNTVFMNNPFGGEVFSRVIDNLIESVDRRPRQVRLIYFNPVEETRLLATGRFRPVRTVARGRGKPEVFGSTRVYLLEPRA</sequence>
<protein>
    <recommendedName>
        <fullName evidence="4">DOT1 domain-containing protein</fullName>
    </recommendedName>
</protein>
<dbReference type="InterPro" id="IPR025789">
    <property type="entry name" value="DOT1_dom"/>
</dbReference>
<dbReference type="AlphaFoldDB" id="A0A2W2GQG0"/>
<dbReference type="CDD" id="cd02440">
    <property type="entry name" value="AdoMet_MTases"/>
    <property type="match status" value="1"/>
</dbReference>
<dbReference type="RefSeq" id="WP_111168961.1">
    <property type="nucleotide sequence ID" value="NZ_POUA01000156.1"/>
</dbReference>
<dbReference type="Proteomes" id="UP000248544">
    <property type="component" value="Unassembled WGS sequence"/>
</dbReference>
<keyword evidence="6" id="KW-1185">Reference proteome</keyword>
<gene>
    <name evidence="5" type="ORF">C1I98_19975</name>
</gene>
<dbReference type="PANTHER" id="PTHR13610:SF11">
    <property type="entry name" value="METHYLTRANSFERASE DOMAIN-CONTAINING PROTEIN"/>
    <property type="match status" value="1"/>
</dbReference>
<evidence type="ECO:0000256" key="1">
    <source>
        <dbReference type="ARBA" id="ARBA00022603"/>
    </source>
</evidence>
<dbReference type="SUPFAM" id="SSF53335">
    <property type="entry name" value="S-adenosyl-L-methionine-dependent methyltransferases"/>
    <property type="match status" value="1"/>
</dbReference>
<dbReference type="Pfam" id="PF08123">
    <property type="entry name" value="DOT1"/>
    <property type="match status" value="1"/>
</dbReference>
<name>A0A2W2GQG0_9ACTN</name>
<comment type="caution">
    <text evidence="5">The sequence shown here is derived from an EMBL/GenBank/DDBJ whole genome shotgun (WGS) entry which is preliminary data.</text>
</comment>
<reference evidence="5 6" key="1">
    <citation type="submission" date="2018-01" db="EMBL/GenBank/DDBJ databases">
        <title>Draft genome sequence of Sphaerisporangium sp. 7K107.</title>
        <authorList>
            <person name="Sahin N."/>
            <person name="Saygin H."/>
            <person name="Ay H."/>
        </authorList>
    </citation>
    <scope>NUCLEOTIDE SEQUENCE [LARGE SCALE GENOMIC DNA]</scope>
    <source>
        <strain evidence="5 6">7K107</strain>
    </source>
</reference>
<dbReference type="PANTHER" id="PTHR13610">
    <property type="entry name" value="METHYLTRANSFERASE DOMAIN-CONTAINING PROTEIN"/>
    <property type="match status" value="1"/>
</dbReference>
<evidence type="ECO:0000313" key="6">
    <source>
        <dbReference type="Proteomes" id="UP000248544"/>
    </source>
</evidence>
<dbReference type="Gene3D" id="3.40.50.150">
    <property type="entry name" value="Vaccinia Virus protein VP39"/>
    <property type="match status" value="1"/>
</dbReference>
<keyword evidence="2" id="KW-0808">Transferase</keyword>